<evidence type="ECO:0000313" key="4">
    <source>
        <dbReference type="Proteomes" id="UP001234343"/>
    </source>
</evidence>
<evidence type="ECO:0000259" key="2">
    <source>
        <dbReference type="Pfam" id="PF08241"/>
    </source>
</evidence>
<dbReference type="HAMAP" id="MF_02057">
    <property type="entry name" value="tRNA_methyltr_CmoM"/>
    <property type="match status" value="1"/>
</dbReference>
<organism evidence="3 4">
    <name type="scientific">Alteromonas arenosi</name>
    <dbReference type="NCBI Taxonomy" id="3055817"/>
    <lineage>
        <taxon>Bacteria</taxon>
        <taxon>Pseudomonadati</taxon>
        <taxon>Pseudomonadota</taxon>
        <taxon>Gammaproteobacteria</taxon>
        <taxon>Alteromonadales</taxon>
        <taxon>Alteromonadaceae</taxon>
        <taxon>Alteromonas/Salinimonas group</taxon>
        <taxon>Alteromonas</taxon>
    </lineage>
</organism>
<dbReference type="SUPFAM" id="SSF53335">
    <property type="entry name" value="S-adenosyl-L-methionine-dependent methyltransferases"/>
    <property type="match status" value="1"/>
</dbReference>
<keyword evidence="1" id="KW-0808">Transferase</keyword>
<gene>
    <name evidence="1" type="primary">cmoM</name>
    <name evidence="3" type="ORF">QTP81_10530</name>
</gene>
<keyword evidence="1" id="KW-0819">tRNA processing</keyword>
<dbReference type="Gene3D" id="3.40.50.150">
    <property type="entry name" value="Vaccinia Virus protein VP39"/>
    <property type="match status" value="1"/>
</dbReference>
<comment type="caution">
    <text evidence="1">Lacks conserved residue(s) required for the propagation of feature annotation.</text>
</comment>
<reference evidence="3 4" key="1">
    <citation type="submission" date="2023-06" db="EMBL/GenBank/DDBJ databases">
        <title>Alteromonas sp. ASW11-36 isolated from intertidal sand.</title>
        <authorList>
            <person name="Li Y."/>
        </authorList>
    </citation>
    <scope>NUCLEOTIDE SEQUENCE [LARGE SCALE GENOMIC DNA]</scope>
    <source>
        <strain evidence="3 4">ASW11-36</strain>
    </source>
</reference>
<comment type="function">
    <text evidence="1">Catalyzes the methylation of 5-carboxymethoxyuridine (cmo5U) to form 5-methoxycarbonylmethoxyuridine (mcmo5U) at position 34 in tRNAs.</text>
</comment>
<dbReference type="EC" id="2.1.1.-" evidence="1"/>
<dbReference type="Proteomes" id="UP001234343">
    <property type="component" value="Unassembled WGS sequence"/>
</dbReference>
<comment type="caution">
    <text evidence="3">The sequence shown here is derived from an EMBL/GenBank/DDBJ whole genome shotgun (WGS) entry which is preliminary data.</text>
</comment>
<sequence length="248" mass="27430">MSKSDQSFDGIANKFERNIYGSSKGKIRSAVLAAHLRPFLDSPKPLDVIDVGGGTGEMAAFALNAGHRVLLNDISADAIALAKAKHAGSTRIAFAVGDLQALQSAPVDRVFCHAVLEWCAKPFSVIDKCISLLKSDGVLSLSFFNHNAALFSNALYGNFDLIEQGLVTKNRVRLNPNNPQKPEAIINYLQSQGLSIELTAGVRCFHDYMRDRDHWESKYNDILAMELAYSTQDPFKWLGRYFHVIAKR</sequence>
<dbReference type="Pfam" id="PF08241">
    <property type="entry name" value="Methyltransf_11"/>
    <property type="match status" value="1"/>
</dbReference>
<evidence type="ECO:0000313" key="3">
    <source>
        <dbReference type="EMBL" id="MDM7861034.1"/>
    </source>
</evidence>
<protein>
    <recommendedName>
        <fullName evidence="1">tRNA 5-carboxymethoxyuridine methyltransferase</fullName>
        <ecNumber evidence="1">2.1.1.-</ecNumber>
    </recommendedName>
    <alternativeName>
        <fullName evidence="1">cmo5U methyltransferase</fullName>
    </alternativeName>
</protein>
<keyword evidence="4" id="KW-1185">Reference proteome</keyword>
<dbReference type="EMBL" id="JAUCBP010000007">
    <property type="protein sequence ID" value="MDM7861034.1"/>
    <property type="molecule type" value="Genomic_DNA"/>
</dbReference>
<proteinExistence type="inferred from homology"/>
<feature type="binding site" evidence="1">
    <location>
        <position position="28"/>
    </location>
    <ligand>
        <name>S-adenosyl-L-methionine</name>
        <dbReference type="ChEBI" id="CHEBI:59789"/>
    </ligand>
</feature>
<feature type="binding site" evidence="1">
    <location>
        <position position="113"/>
    </location>
    <ligand>
        <name>S-adenosyl-L-methionine</name>
        <dbReference type="ChEBI" id="CHEBI:59789"/>
    </ligand>
</feature>
<dbReference type="InterPro" id="IPR013216">
    <property type="entry name" value="Methyltransf_11"/>
</dbReference>
<feature type="binding site" evidence="1">
    <location>
        <position position="73"/>
    </location>
    <ligand>
        <name>S-adenosyl-L-methionine</name>
        <dbReference type="ChEBI" id="CHEBI:59789"/>
    </ligand>
</feature>
<dbReference type="InterPro" id="IPR033664">
    <property type="entry name" value="Cmo5U_methylTrfase"/>
</dbReference>
<dbReference type="PANTHER" id="PTHR43861">
    <property type="entry name" value="TRANS-ACONITATE 2-METHYLTRANSFERASE-RELATED"/>
    <property type="match status" value="1"/>
</dbReference>
<dbReference type="RefSeq" id="WP_289365348.1">
    <property type="nucleotide sequence ID" value="NZ_JAUCBP010000007.1"/>
</dbReference>
<dbReference type="CDD" id="cd02440">
    <property type="entry name" value="AdoMet_MTases"/>
    <property type="match status" value="1"/>
</dbReference>
<dbReference type="GO" id="GO:0008168">
    <property type="term" value="F:methyltransferase activity"/>
    <property type="evidence" value="ECO:0007669"/>
    <property type="project" value="UniProtKB-KW"/>
</dbReference>
<dbReference type="GO" id="GO:0032259">
    <property type="term" value="P:methylation"/>
    <property type="evidence" value="ECO:0007669"/>
    <property type="project" value="UniProtKB-KW"/>
</dbReference>
<accession>A0ABT7SYE6</accession>
<keyword evidence="1" id="KW-0949">S-adenosyl-L-methionine</keyword>
<feature type="binding site" evidence="1">
    <location>
        <begin position="52"/>
        <end position="53"/>
    </location>
    <ligand>
        <name>S-adenosyl-L-methionine</name>
        <dbReference type="ChEBI" id="CHEBI:59789"/>
    </ligand>
</feature>
<evidence type="ECO:0000256" key="1">
    <source>
        <dbReference type="HAMAP-Rule" id="MF_02057"/>
    </source>
</evidence>
<feature type="domain" description="Methyltransferase type 11" evidence="2">
    <location>
        <begin position="49"/>
        <end position="140"/>
    </location>
</feature>
<keyword evidence="1 3" id="KW-0489">Methyltransferase</keyword>
<comment type="catalytic activity">
    <reaction evidence="1">
        <text>5-carboxymethoxyuridine(34) in tRNA + S-adenosyl-L-methionine = 5-methoxycarbonylmethoxyuridine(34) in tRNA + S-adenosyl-L-homocysteine</text>
        <dbReference type="Rhea" id="RHEA:54080"/>
        <dbReference type="Rhea" id="RHEA-COMP:13383"/>
        <dbReference type="Rhea" id="RHEA-COMP:13781"/>
        <dbReference type="ChEBI" id="CHEBI:57856"/>
        <dbReference type="ChEBI" id="CHEBI:59789"/>
        <dbReference type="ChEBI" id="CHEBI:136879"/>
        <dbReference type="ChEBI" id="CHEBI:138053"/>
    </reaction>
</comment>
<dbReference type="InterPro" id="IPR029063">
    <property type="entry name" value="SAM-dependent_MTases_sf"/>
</dbReference>
<comment type="similarity">
    <text evidence="1">Belongs to the class I-like SAM-binding methyltransferase superfamily. CmoM family.</text>
</comment>
<name>A0ABT7SYE6_9ALTE</name>